<dbReference type="AlphaFoldDB" id="A0A834LSV1"/>
<dbReference type="NCBIfam" id="TIGR00756">
    <property type="entry name" value="PPR"/>
    <property type="match status" value="1"/>
</dbReference>
<keyword evidence="5" id="KW-1185">Reference proteome</keyword>
<dbReference type="PROSITE" id="PS51375">
    <property type="entry name" value="PPR"/>
    <property type="match status" value="1"/>
</dbReference>
<comment type="caution">
    <text evidence="4">The sequence shown here is derived from an EMBL/GenBank/DDBJ whole genome shotgun (WGS) entry which is preliminary data.</text>
</comment>
<evidence type="ECO:0000313" key="4">
    <source>
        <dbReference type="EMBL" id="KAF7147465.1"/>
    </source>
</evidence>
<dbReference type="EMBL" id="WJXA01000003">
    <property type="protein sequence ID" value="KAF7147465.1"/>
    <property type="molecule type" value="Genomic_DNA"/>
</dbReference>
<feature type="repeat" description="PPR" evidence="2">
    <location>
        <begin position="201"/>
        <end position="235"/>
    </location>
</feature>
<evidence type="ECO:0000313" key="5">
    <source>
        <dbReference type="Proteomes" id="UP000626092"/>
    </source>
</evidence>
<evidence type="ECO:0000256" key="2">
    <source>
        <dbReference type="PROSITE-ProRule" id="PRU00708"/>
    </source>
</evidence>
<dbReference type="InterPro" id="IPR002885">
    <property type="entry name" value="PPR_rpt"/>
</dbReference>
<dbReference type="InterPro" id="IPR011990">
    <property type="entry name" value="TPR-like_helical_dom_sf"/>
</dbReference>
<feature type="compositionally biased region" description="Basic residues" evidence="3">
    <location>
        <begin position="385"/>
        <end position="397"/>
    </location>
</feature>
<accession>A0A834LSV1</accession>
<name>A0A834LSV1_RHOSS</name>
<feature type="compositionally biased region" description="Basic and acidic residues" evidence="3">
    <location>
        <begin position="367"/>
        <end position="384"/>
    </location>
</feature>
<proteinExistence type="predicted"/>
<evidence type="ECO:0000256" key="3">
    <source>
        <dbReference type="SAM" id="MobiDB-lite"/>
    </source>
</evidence>
<keyword evidence="1" id="KW-0677">Repeat</keyword>
<dbReference type="PANTHER" id="PTHR48412:SF1">
    <property type="entry name" value="ARM REPEAT SUPERFAMILY PROTEIN"/>
    <property type="match status" value="1"/>
</dbReference>
<protein>
    <recommendedName>
        <fullName evidence="6">ARM repeat superfamily protein</fullName>
    </recommendedName>
</protein>
<gene>
    <name evidence="4" type="ORF">RHSIM_Rhsim03G0025700</name>
</gene>
<evidence type="ECO:0000256" key="1">
    <source>
        <dbReference type="ARBA" id="ARBA00022737"/>
    </source>
</evidence>
<organism evidence="4 5">
    <name type="scientific">Rhododendron simsii</name>
    <name type="common">Sims's rhododendron</name>
    <dbReference type="NCBI Taxonomy" id="118357"/>
    <lineage>
        <taxon>Eukaryota</taxon>
        <taxon>Viridiplantae</taxon>
        <taxon>Streptophyta</taxon>
        <taxon>Embryophyta</taxon>
        <taxon>Tracheophyta</taxon>
        <taxon>Spermatophyta</taxon>
        <taxon>Magnoliopsida</taxon>
        <taxon>eudicotyledons</taxon>
        <taxon>Gunneridae</taxon>
        <taxon>Pentapetalae</taxon>
        <taxon>asterids</taxon>
        <taxon>Ericales</taxon>
        <taxon>Ericaceae</taxon>
        <taxon>Ericoideae</taxon>
        <taxon>Rhodoreae</taxon>
        <taxon>Rhododendron</taxon>
    </lineage>
</organism>
<dbReference type="Gene3D" id="1.25.40.10">
    <property type="entry name" value="Tetratricopeptide repeat domain"/>
    <property type="match status" value="1"/>
</dbReference>
<feature type="region of interest" description="Disordered" evidence="3">
    <location>
        <begin position="337"/>
        <end position="442"/>
    </location>
</feature>
<dbReference type="OrthoDB" id="185373at2759"/>
<feature type="compositionally biased region" description="Basic residues" evidence="3">
    <location>
        <begin position="433"/>
        <end position="442"/>
    </location>
</feature>
<evidence type="ECO:0008006" key="6">
    <source>
        <dbReference type="Google" id="ProtNLM"/>
    </source>
</evidence>
<dbReference type="PANTHER" id="PTHR48412">
    <property type="entry name" value="ARM REPEAT SUPERFAMILY PROTEIN"/>
    <property type="match status" value="1"/>
</dbReference>
<dbReference type="Proteomes" id="UP000626092">
    <property type="component" value="Unassembled WGS sequence"/>
</dbReference>
<reference evidence="4" key="1">
    <citation type="submission" date="2019-11" db="EMBL/GenBank/DDBJ databases">
        <authorList>
            <person name="Liu Y."/>
            <person name="Hou J."/>
            <person name="Li T.-Q."/>
            <person name="Guan C.-H."/>
            <person name="Wu X."/>
            <person name="Wu H.-Z."/>
            <person name="Ling F."/>
            <person name="Zhang R."/>
            <person name="Shi X.-G."/>
            <person name="Ren J.-P."/>
            <person name="Chen E.-F."/>
            <person name="Sun J.-M."/>
        </authorList>
    </citation>
    <scope>NUCLEOTIDE SEQUENCE</scope>
    <source>
        <strain evidence="4">Adult_tree_wgs_1</strain>
        <tissue evidence="4">Leaves</tissue>
    </source>
</reference>
<sequence length="442" mass="49460">MEEEYYVHGLKSVGPFTIDSFINVLCTPTGLGQANVSEQISSALTDLIFSSADHNREWKLDPLVHNMEWRSGFQSKLIRSDVLQWSENASPLDNLAVGDVASSDYDEGSHNVSVELSGIWKADLPQHKRVRVAGDRFQKDWSISEVVQRVLGTKHWQDIEGLLNRWVGRFTRKNFPVLIRNQKNYCAQNDIYNMMIRRKPDAETFNALVNVHGRAGQWRWAMNIMDDMLRAAVCILIVIYGGVADKGGVCGSSRGMKAVVNGVMVVVVMWCGDANCGIVRIMGYLSGSSPHIKSGAVSALSVLVHNNAEICLLVPDLVPSVLALLQTKAVEVIKNRHGKASSKESSAADMEPEVLESSPRRMRWKRKREEPSIPSEEDGKVESRFRKRGMKLVKKAGSHTADRQIEGQSRGNARNKRNFNGYPIELKQANKAHERKKKILRG</sequence>